<dbReference type="GeneID" id="106553128"/>
<feature type="non-terminal residue" evidence="3">
    <location>
        <position position="187"/>
    </location>
</feature>
<gene>
    <name evidence="3" type="primary">LOC106553128</name>
</gene>
<evidence type="ECO:0000313" key="3">
    <source>
        <dbReference type="RefSeq" id="XP_013927046.1"/>
    </source>
</evidence>
<proteinExistence type="predicted"/>
<name>A0A6I9YSC3_9SAUR</name>
<dbReference type="AlphaFoldDB" id="A0A6I9YSC3"/>
<dbReference type="Proteomes" id="UP000504617">
    <property type="component" value="Unplaced"/>
</dbReference>
<dbReference type="OrthoDB" id="9428496at2759"/>
<evidence type="ECO:0000313" key="2">
    <source>
        <dbReference type="Proteomes" id="UP000504617"/>
    </source>
</evidence>
<keyword evidence="2" id="KW-1185">Reference proteome</keyword>
<sequence length="187" mass="20320">MSLTGTSKSPTIQSLAMRLLTMPGSRLPGDSGSPTTEAPDSAPTPAPAAASPAQPSASTTEEVKPKVHRARKTMSKPSSVQVPEKRVSEMLHFRVSDDLRSILEPEEPAKHRKYDYMADALHKRIPLSLQRSSPRATTEITVTEEMTAPATASQDDGGQEWETEVGDDFSLFYDSYSVDGHMDSDSK</sequence>
<protein>
    <submittedName>
        <fullName evidence="3">Histone-lysine N-methyltransferase EHMT2-like</fullName>
    </submittedName>
</protein>
<feature type="compositionally biased region" description="Polar residues" evidence="1">
    <location>
        <begin position="1"/>
        <end position="14"/>
    </location>
</feature>
<dbReference type="RefSeq" id="XP_013927046.1">
    <property type="nucleotide sequence ID" value="XM_014071571.1"/>
</dbReference>
<reference evidence="3" key="1">
    <citation type="submission" date="2025-08" db="UniProtKB">
        <authorList>
            <consortium name="RefSeq"/>
        </authorList>
    </citation>
    <scope>IDENTIFICATION</scope>
</reference>
<accession>A0A6I9YSC3</accession>
<dbReference type="KEGG" id="tsr:106553128"/>
<evidence type="ECO:0000256" key="1">
    <source>
        <dbReference type="SAM" id="MobiDB-lite"/>
    </source>
</evidence>
<feature type="region of interest" description="Disordered" evidence="1">
    <location>
        <begin position="1"/>
        <end position="85"/>
    </location>
</feature>
<feature type="compositionally biased region" description="Low complexity" evidence="1">
    <location>
        <begin position="33"/>
        <end position="60"/>
    </location>
</feature>
<organism evidence="2 3">
    <name type="scientific">Thamnophis sirtalis</name>
    <dbReference type="NCBI Taxonomy" id="35019"/>
    <lineage>
        <taxon>Eukaryota</taxon>
        <taxon>Metazoa</taxon>
        <taxon>Chordata</taxon>
        <taxon>Craniata</taxon>
        <taxon>Vertebrata</taxon>
        <taxon>Euteleostomi</taxon>
        <taxon>Lepidosauria</taxon>
        <taxon>Squamata</taxon>
        <taxon>Bifurcata</taxon>
        <taxon>Unidentata</taxon>
        <taxon>Episquamata</taxon>
        <taxon>Toxicofera</taxon>
        <taxon>Serpentes</taxon>
        <taxon>Colubroidea</taxon>
        <taxon>Colubridae</taxon>
        <taxon>Natricinae</taxon>
        <taxon>Thamnophis</taxon>
    </lineage>
</organism>